<dbReference type="RefSeq" id="WP_114794507.1">
    <property type="nucleotide sequence ID" value="NZ_QQZY01000001.1"/>
</dbReference>
<reference evidence="6" key="2">
    <citation type="journal article" date="2019" name="MicrobiologyOpen">
        <title>High-quality draft genome sequence of Gaiella occulta isolated from a 150 meter deep mineral water borehole and comparison with the genome sequences of other deep-branching lineages of the phylum Actinobacteria.</title>
        <authorList>
            <person name="Severino R."/>
            <person name="Froufe H.J.C."/>
            <person name="Barroso C."/>
            <person name="Albuquerque L."/>
            <person name="Lobo-da-Cunha A."/>
            <person name="da Costa M.S."/>
            <person name="Egas C."/>
        </authorList>
    </citation>
    <scope>NUCLEOTIDE SEQUENCE [LARGE SCALE GENOMIC DNA]</scope>
    <source>
        <strain evidence="6">F2-233</strain>
    </source>
</reference>
<organism evidence="5 6">
    <name type="scientific">Gaiella occulta</name>
    <dbReference type="NCBI Taxonomy" id="1002870"/>
    <lineage>
        <taxon>Bacteria</taxon>
        <taxon>Bacillati</taxon>
        <taxon>Actinomycetota</taxon>
        <taxon>Thermoleophilia</taxon>
        <taxon>Gaiellales</taxon>
        <taxon>Gaiellaceae</taxon>
        <taxon>Gaiella</taxon>
    </lineage>
</organism>
<dbReference type="InterPro" id="IPR029500">
    <property type="entry name" value="QueF"/>
</dbReference>
<dbReference type="GO" id="GO:0005737">
    <property type="term" value="C:cytoplasm"/>
    <property type="evidence" value="ECO:0007669"/>
    <property type="project" value="InterPro"/>
</dbReference>
<dbReference type="InterPro" id="IPR016856">
    <property type="entry name" value="QueF_type1"/>
</dbReference>
<evidence type="ECO:0000256" key="2">
    <source>
        <dbReference type="ARBA" id="ARBA00022785"/>
    </source>
</evidence>
<dbReference type="SUPFAM" id="SSF55620">
    <property type="entry name" value="Tetrahydrobiopterin biosynthesis enzymes-like"/>
    <property type="match status" value="1"/>
</dbReference>
<evidence type="ECO:0000256" key="1">
    <source>
        <dbReference type="ARBA" id="ARBA00022490"/>
    </source>
</evidence>
<comment type="caution">
    <text evidence="5">The sequence shown here is derived from an EMBL/GenBank/DDBJ whole genome shotgun (WGS) entry which is preliminary data.</text>
</comment>
<gene>
    <name evidence="5" type="ORF">Gocc_0015</name>
</gene>
<dbReference type="GO" id="GO:0008616">
    <property type="term" value="P:tRNA queuosine(34) biosynthetic process"/>
    <property type="evidence" value="ECO:0007669"/>
    <property type="project" value="UniProtKB-KW"/>
</dbReference>
<keyword evidence="1" id="KW-0963">Cytoplasm</keyword>
<evidence type="ECO:0000256" key="3">
    <source>
        <dbReference type="ARBA" id="ARBA00022857"/>
    </source>
</evidence>
<keyword evidence="3" id="KW-0521">NADP</keyword>
<dbReference type="GO" id="GO:0033739">
    <property type="term" value="F:preQ1 synthase activity"/>
    <property type="evidence" value="ECO:0007669"/>
    <property type="project" value="InterPro"/>
</dbReference>
<protein>
    <submittedName>
        <fullName evidence="5">QueF-II: 7-cyano-7-deazaguanine reductase</fullName>
    </submittedName>
</protein>
<evidence type="ECO:0000256" key="4">
    <source>
        <dbReference type="ARBA" id="ARBA00023002"/>
    </source>
</evidence>
<evidence type="ECO:0000313" key="6">
    <source>
        <dbReference type="Proteomes" id="UP000254134"/>
    </source>
</evidence>
<dbReference type="Pfam" id="PF14489">
    <property type="entry name" value="QueF"/>
    <property type="match status" value="1"/>
</dbReference>
<accession>A0A7M2YZN2</accession>
<dbReference type="EMBL" id="QQZY01000001">
    <property type="protein sequence ID" value="RDI75596.1"/>
    <property type="molecule type" value="Genomic_DNA"/>
</dbReference>
<dbReference type="Proteomes" id="UP000254134">
    <property type="component" value="Unassembled WGS sequence"/>
</dbReference>
<dbReference type="Gene3D" id="3.30.1130.10">
    <property type="match status" value="1"/>
</dbReference>
<dbReference type="NCBIfam" id="TIGR03139">
    <property type="entry name" value="QueF-II"/>
    <property type="match status" value="1"/>
</dbReference>
<proteinExistence type="predicted"/>
<evidence type="ECO:0000313" key="5">
    <source>
        <dbReference type="EMBL" id="RDI75596.1"/>
    </source>
</evidence>
<sequence>MSEEPLPEFVALGHAGSEHYAGLETFPNPGVAHVEMTSDELAAICPVTGQPDLYVATIEYEPQGLCLESKSLKLYLAAFRNEGHFCEALAVRIRDDVAGALGLGPQAVTVTLEQKARGGITIVATA</sequence>
<reference evidence="5 6" key="1">
    <citation type="submission" date="2018-07" db="EMBL/GenBank/DDBJ databases">
        <title>High-quality-draft genome sequence of Gaiella occulta.</title>
        <authorList>
            <person name="Severino R."/>
            <person name="Froufe H.J.C."/>
            <person name="Rainey F.A."/>
            <person name="Barroso C."/>
            <person name="Albuquerque L."/>
            <person name="Lobo-Da-Cunha A."/>
            <person name="Da Costa M.S."/>
            <person name="Egas C."/>
        </authorList>
    </citation>
    <scope>NUCLEOTIDE SEQUENCE [LARGE SCALE GENOMIC DNA]</scope>
    <source>
        <strain evidence="5 6">F2-233</strain>
    </source>
</reference>
<name>A0A7M2YZN2_9ACTN</name>
<dbReference type="PANTHER" id="PTHR34354">
    <property type="entry name" value="NADPH-DEPENDENT 7-CYANO-7-DEAZAGUANINE REDUCTASE"/>
    <property type="match status" value="1"/>
</dbReference>
<dbReference type="InterPro" id="IPR050084">
    <property type="entry name" value="NADPH_dep_7-cyano-7-deazaG_red"/>
</dbReference>
<dbReference type="PANTHER" id="PTHR34354:SF1">
    <property type="entry name" value="NADPH-DEPENDENT 7-CYANO-7-DEAZAGUANINE REDUCTASE"/>
    <property type="match status" value="1"/>
</dbReference>
<keyword evidence="6" id="KW-1185">Reference proteome</keyword>
<keyword evidence="2" id="KW-0671">Queuosine biosynthesis</keyword>
<dbReference type="AlphaFoldDB" id="A0A7M2YZN2"/>
<keyword evidence="4" id="KW-0560">Oxidoreductase</keyword>
<dbReference type="InterPro" id="IPR043133">
    <property type="entry name" value="GTP-CH-I_C/QueF"/>
</dbReference>
<dbReference type="OrthoDB" id="9789995at2"/>